<organism evidence="2">
    <name type="scientific">Heliothis virescens</name>
    <name type="common">Tobacco budworm moth</name>
    <dbReference type="NCBI Taxonomy" id="7102"/>
    <lineage>
        <taxon>Eukaryota</taxon>
        <taxon>Metazoa</taxon>
        <taxon>Ecdysozoa</taxon>
        <taxon>Arthropoda</taxon>
        <taxon>Hexapoda</taxon>
        <taxon>Insecta</taxon>
        <taxon>Pterygota</taxon>
        <taxon>Neoptera</taxon>
        <taxon>Endopterygota</taxon>
        <taxon>Lepidoptera</taxon>
        <taxon>Glossata</taxon>
        <taxon>Ditrysia</taxon>
        <taxon>Noctuoidea</taxon>
        <taxon>Noctuidae</taxon>
        <taxon>Heliothinae</taxon>
        <taxon>Heliothis</taxon>
    </lineage>
</organism>
<comment type="caution">
    <text evidence="2">The sequence shown here is derived from an EMBL/GenBank/DDBJ whole genome shotgun (WGS) entry which is preliminary data.</text>
</comment>
<keyword evidence="1" id="KW-0812">Transmembrane</keyword>
<accession>A0A2A4JIW7</accession>
<dbReference type="EMBL" id="NWSH01001267">
    <property type="protein sequence ID" value="PCG71911.1"/>
    <property type="molecule type" value="Genomic_DNA"/>
</dbReference>
<feature type="transmembrane region" description="Helical" evidence="1">
    <location>
        <begin position="97"/>
        <end position="123"/>
    </location>
</feature>
<sequence>MKGDVPQCTRCCFCLPLRYGLLAWGYFKMIADALLISLTIFRIISIIIFSHIRYLALFKVDFGLTSAILIIFVSDFVVTIMFIVGGHKKEVKPVRVFYYYSIGIWIATILFTIVVGSLLILSWSSSEMTIISLESFLMTLSAFFVVLVVQSYLLLLLRSEITKLSSNRQFTFVNNAAEALCTMECADEVAIAEMDPEDILSGKGFF</sequence>
<gene>
    <name evidence="2" type="ORF">B5V51_1336</name>
</gene>
<proteinExistence type="predicted"/>
<keyword evidence="1" id="KW-0472">Membrane</keyword>
<name>A0A2A4JIW7_HELVI</name>
<protein>
    <submittedName>
        <fullName evidence="2">Uncharacterized protein</fullName>
    </submittedName>
</protein>
<evidence type="ECO:0000256" key="1">
    <source>
        <dbReference type="SAM" id="Phobius"/>
    </source>
</evidence>
<dbReference type="AlphaFoldDB" id="A0A2A4JIW7"/>
<feature type="transmembrane region" description="Helical" evidence="1">
    <location>
        <begin position="62"/>
        <end position="85"/>
    </location>
</feature>
<keyword evidence="1" id="KW-1133">Transmembrane helix</keyword>
<evidence type="ECO:0000313" key="2">
    <source>
        <dbReference type="EMBL" id="PCG71911.1"/>
    </source>
</evidence>
<reference evidence="2" key="1">
    <citation type="submission" date="2017-09" db="EMBL/GenBank/DDBJ databases">
        <title>Contemporary evolution of a Lepidopteran species, Heliothis virescens, in response to modern agricultural practices.</title>
        <authorList>
            <person name="Fritz M.L."/>
            <person name="Deyonke A.M."/>
            <person name="Papanicolaou A."/>
            <person name="Micinski S."/>
            <person name="Westbrook J."/>
            <person name="Gould F."/>
        </authorList>
    </citation>
    <scope>NUCLEOTIDE SEQUENCE [LARGE SCALE GENOMIC DNA]</scope>
    <source>
        <strain evidence="2">HvINT-</strain>
        <tissue evidence="2">Whole body</tissue>
    </source>
</reference>
<feature type="transmembrane region" description="Helical" evidence="1">
    <location>
        <begin position="135"/>
        <end position="157"/>
    </location>
</feature>